<dbReference type="EMBL" id="FP929052">
    <property type="protein sequence ID" value="CBL17923.1"/>
    <property type="molecule type" value="Genomic_DNA"/>
</dbReference>
<organism evidence="2 3">
    <name type="scientific">Ruminococcus champanellensis (strain DSM 18848 / JCM 17042 / KCTC 15320 / 18P13)</name>
    <dbReference type="NCBI Taxonomy" id="213810"/>
    <lineage>
        <taxon>Bacteria</taxon>
        <taxon>Bacillati</taxon>
        <taxon>Bacillota</taxon>
        <taxon>Clostridia</taxon>
        <taxon>Eubacteriales</taxon>
        <taxon>Oscillospiraceae</taxon>
        <taxon>Ruminococcus</taxon>
    </lineage>
</organism>
<dbReference type="PATRIC" id="fig|213810.4.peg.1777"/>
<keyword evidence="1" id="KW-0812">Transmembrane</keyword>
<accession>D4LE78</accession>
<dbReference type="RefSeq" id="WP_015558829.1">
    <property type="nucleotide sequence ID" value="NC_021039.1"/>
</dbReference>
<gene>
    <name evidence="2" type="ordered locus">RUM_18780</name>
</gene>
<evidence type="ECO:0000313" key="2">
    <source>
        <dbReference type="EMBL" id="CBL17923.1"/>
    </source>
</evidence>
<dbReference type="KEGG" id="rch:RUM_18780"/>
<sequence>MQIKAMVTGIAAGAAVGTVCYMLTGSSARQRRHLRHATGRALRAVGGMMEGMSDMLR</sequence>
<keyword evidence="3" id="KW-1185">Reference proteome</keyword>
<evidence type="ECO:0000313" key="3">
    <source>
        <dbReference type="Proteomes" id="UP000007054"/>
    </source>
</evidence>
<dbReference type="GeneID" id="83157190"/>
<dbReference type="HOGENOM" id="CLU_211639_0_0_9"/>
<protein>
    <submittedName>
        <fullName evidence="2">Uncharacterized protein</fullName>
    </submittedName>
</protein>
<keyword evidence="1" id="KW-0472">Membrane</keyword>
<dbReference type="STRING" id="213810.RUM_18780"/>
<dbReference type="AlphaFoldDB" id="D4LE78"/>
<dbReference type="Proteomes" id="UP000007054">
    <property type="component" value="Chromosome"/>
</dbReference>
<proteinExistence type="predicted"/>
<reference evidence="2" key="2">
    <citation type="submission" date="2010-03" db="EMBL/GenBank/DDBJ databases">
        <authorList>
            <person name="Pajon A."/>
        </authorList>
    </citation>
    <scope>NUCLEOTIDE SEQUENCE</scope>
    <source>
        <strain evidence="2">Type strain: 18P13</strain>
    </source>
</reference>
<feature type="transmembrane region" description="Helical" evidence="1">
    <location>
        <begin position="6"/>
        <end position="24"/>
    </location>
</feature>
<evidence type="ECO:0000256" key="1">
    <source>
        <dbReference type="SAM" id="Phobius"/>
    </source>
</evidence>
<keyword evidence="1" id="KW-1133">Transmembrane helix</keyword>
<reference evidence="2" key="1">
    <citation type="submission" date="2010-03" db="EMBL/GenBank/DDBJ databases">
        <title>The genome sequence of Ruminococcus sp. 18P13.</title>
        <authorList>
            <consortium name="metaHIT consortium -- http://www.metahit.eu/"/>
            <person name="Pajon A."/>
            <person name="Turner K."/>
            <person name="Parkhill J."/>
            <person name="Bernalier A."/>
        </authorList>
    </citation>
    <scope>NUCLEOTIDE SEQUENCE [LARGE SCALE GENOMIC DNA]</scope>
    <source>
        <strain evidence="2">Type strain: 18P13</strain>
    </source>
</reference>
<name>D4LE78_RUMC1</name>